<keyword evidence="1 5" id="KW-0489">Methyltransferase</keyword>
<evidence type="ECO:0000313" key="6">
    <source>
        <dbReference type="Proteomes" id="UP000193811"/>
    </source>
</evidence>
<accession>A0ABX3VCH0</accession>
<evidence type="ECO:0000313" key="5">
    <source>
        <dbReference type="EMBL" id="ORV27589.1"/>
    </source>
</evidence>
<evidence type="ECO:0000259" key="4">
    <source>
        <dbReference type="Pfam" id="PF13649"/>
    </source>
</evidence>
<dbReference type="GO" id="GO:0008168">
    <property type="term" value="F:methyltransferase activity"/>
    <property type="evidence" value="ECO:0007669"/>
    <property type="project" value="UniProtKB-KW"/>
</dbReference>
<dbReference type="PANTHER" id="PTHR43464:SF19">
    <property type="entry name" value="UBIQUINONE BIOSYNTHESIS O-METHYLTRANSFERASE, MITOCHONDRIAL"/>
    <property type="match status" value="1"/>
</dbReference>
<dbReference type="CDD" id="cd02440">
    <property type="entry name" value="AdoMet_MTases"/>
    <property type="match status" value="1"/>
</dbReference>
<dbReference type="GO" id="GO:0032259">
    <property type="term" value="P:methylation"/>
    <property type="evidence" value="ECO:0007669"/>
    <property type="project" value="UniProtKB-KW"/>
</dbReference>
<sequence>MLTCGILRLPTVGGVAGRAYEQYDLIAEAYARTFAGQFDDRPFDRAILRSFAELVLQGGGVTVLDAGCGPGEATTELSACGLAAQGVDGSAAMVGLARQRCPELRFQTADMFALPHEAGAFDAVCAWYSIIHSPAETLPELFTEFRRVLTDPGWLLLAFQTDGETAVYDHAFGRDVDLTFLRHHVATVCAALERSGFAVYSTTTRARQVQLDEPTSQAMVIAQTRPGTYQT</sequence>
<keyword evidence="2" id="KW-0808">Transferase</keyword>
<evidence type="ECO:0000256" key="3">
    <source>
        <dbReference type="ARBA" id="ARBA00022691"/>
    </source>
</evidence>
<evidence type="ECO:0000256" key="1">
    <source>
        <dbReference type="ARBA" id="ARBA00022603"/>
    </source>
</evidence>
<proteinExistence type="predicted"/>
<dbReference type="InterPro" id="IPR041698">
    <property type="entry name" value="Methyltransf_25"/>
</dbReference>
<protein>
    <submittedName>
        <fullName evidence="5">SAM-dependent methyltransferase</fullName>
    </submittedName>
</protein>
<dbReference type="Gene3D" id="3.40.50.150">
    <property type="entry name" value="Vaccinia Virus protein VP39"/>
    <property type="match status" value="1"/>
</dbReference>
<dbReference type="PANTHER" id="PTHR43464">
    <property type="entry name" value="METHYLTRANSFERASE"/>
    <property type="match status" value="1"/>
</dbReference>
<keyword evidence="3" id="KW-0949">S-adenosyl-L-methionine</keyword>
<organism evidence="5 6">
    <name type="scientific">Mycolicibacterium conceptionense</name>
    <dbReference type="NCBI Taxonomy" id="451644"/>
    <lineage>
        <taxon>Bacteria</taxon>
        <taxon>Bacillati</taxon>
        <taxon>Actinomycetota</taxon>
        <taxon>Actinomycetes</taxon>
        <taxon>Mycobacteriales</taxon>
        <taxon>Mycobacteriaceae</taxon>
        <taxon>Mycolicibacterium</taxon>
    </lineage>
</organism>
<evidence type="ECO:0000256" key="2">
    <source>
        <dbReference type="ARBA" id="ARBA00022679"/>
    </source>
</evidence>
<dbReference type="EMBL" id="LQOP01000014">
    <property type="protein sequence ID" value="ORV27589.1"/>
    <property type="molecule type" value="Genomic_DNA"/>
</dbReference>
<feature type="domain" description="Methyltransferase" evidence="4">
    <location>
        <begin position="63"/>
        <end position="153"/>
    </location>
</feature>
<name>A0ABX3VCH0_9MYCO</name>
<dbReference type="Pfam" id="PF13649">
    <property type="entry name" value="Methyltransf_25"/>
    <property type="match status" value="1"/>
</dbReference>
<reference evidence="5 6" key="1">
    <citation type="submission" date="2016-01" db="EMBL/GenBank/DDBJ databases">
        <title>The new phylogeny of the genus Mycobacterium.</title>
        <authorList>
            <person name="Tarcisio F."/>
            <person name="Conor M."/>
            <person name="Antonella G."/>
            <person name="Elisabetta G."/>
            <person name="Giulia F.S."/>
            <person name="Sara T."/>
            <person name="Anna F."/>
            <person name="Clotilde B."/>
            <person name="Roberto B."/>
            <person name="Veronica D.S."/>
            <person name="Fabio R."/>
            <person name="Monica P."/>
            <person name="Olivier J."/>
            <person name="Enrico T."/>
            <person name="Nicola S."/>
        </authorList>
    </citation>
    <scope>NUCLEOTIDE SEQUENCE [LARGE SCALE GENOMIC DNA]</scope>
    <source>
        <strain evidence="5 6">CCUG 50187</strain>
    </source>
</reference>
<keyword evidence="6" id="KW-1185">Reference proteome</keyword>
<comment type="caution">
    <text evidence="5">The sequence shown here is derived from an EMBL/GenBank/DDBJ whole genome shotgun (WGS) entry which is preliminary data.</text>
</comment>
<gene>
    <name evidence="5" type="ORF">AWB98_12000</name>
</gene>
<dbReference type="InterPro" id="IPR029063">
    <property type="entry name" value="SAM-dependent_MTases_sf"/>
</dbReference>
<dbReference type="Proteomes" id="UP000193811">
    <property type="component" value="Unassembled WGS sequence"/>
</dbReference>
<dbReference type="SUPFAM" id="SSF53335">
    <property type="entry name" value="S-adenosyl-L-methionine-dependent methyltransferases"/>
    <property type="match status" value="1"/>
</dbReference>